<dbReference type="Proteomes" id="UP001160148">
    <property type="component" value="Unassembled WGS sequence"/>
</dbReference>
<feature type="compositionally biased region" description="Polar residues" evidence="1">
    <location>
        <begin position="16"/>
        <end position="25"/>
    </location>
</feature>
<evidence type="ECO:0000256" key="1">
    <source>
        <dbReference type="SAM" id="MobiDB-lite"/>
    </source>
</evidence>
<reference evidence="2 3" key="1">
    <citation type="submission" date="2023-01" db="EMBL/GenBank/DDBJ databases">
        <authorList>
            <person name="Whitehead M."/>
        </authorList>
    </citation>
    <scope>NUCLEOTIDE SEQUENCE [LARGE SCALE GENOMIC DNA]</scope>
</reference>
<proteinExistence type="predicted"/>
<evidence type="ECO:0000313" key="2">
    <source>
        <dbReference type="EMBL" id="CAI6356141.1"/>
    </source>
</evidence>
<feature type="compositionally biased region" description="Polar residues" evidence="1">
    <location>
        <begin position="54"/>
        <end position="69"/>
    </location>
</feature>
<comment type="caution">
    <text evidence="2">The sequence shown here is derived from an EMBL/GenBank/DDBJ whole genome shotgun (WGS) entry which is preliminary data.</text>
</comment>
<dbReference type="AlphaFoldDB" id="A0AAV0WKV0"/>
<feature type="compositionally biased region" description="Basic and acidic residues" evidence="1">
    <location>
        <begin position="29"/>
        <end position="39"/>
    </location>
</feature>
<feature type="region of interest" description="Disordered" evidence="1">
    <location>
        <begin position="1"/>
        <end position="69"/>
    </location>
</feature>
<gene>
    <name evidence="2" type="ORF">MEUPH1_LOCUS11904</name>
</gene>
<name>A0AAV0WKV0_9HEMI</name>
<accession>A0AAV0WKV0</accession>
<sequence length="69" mass="7569">MAVIEIQASESEGRRSSITASSECPTHNVEGETDREYLSRGRLSSQSDDRTNTGRDIQTASRPIINPTC</sequence>
<organism evidence="2 3">
    <name type="scientific">Macrosiphum euphorbiae</name>
    <name type="common">potato aphid</name>
    <dbReference type="NCBI Taxonomy" id="13131"/>
    <lineage>
        <taxon>Eukaryota</taxon>
        <taxon>Metazoa</taxon>
        <taxon>Ecdysozoa</taxon>
        <taxon>Arthropoda</taxon>
        <taxon>Hexapoda</taxon>
        <taxon>Insecta</taxon>
        <taxon>Pterygota</taxon>
        <taxon>Neoptera</taxon>
        <taxon>Paraneoptera</taxon>
        <taxon>Hemiptera</taxon>
        <taxon>Sternorrhyncha</taxon>
        <taxon>Aphidomorpha</taxon>
        <taxon>Aphidoidea</taxon>
        <taxon>Aphididae</taxon>
        <taxon>Macrosiphini</taxon>
        <taxon>Macrosiphum</taxon>
    </lineage>
</organism>
<evidence type="ECO:0000313" key="3">
    <source>
        <dbReference type="Proteomes" id="UP001160148"/>
    </source>
</evidence>
<dbReference type="EMBL" id="CARXXK010000002">
    <property type="protein sequence ID" value="CAI6356141.1"/>
    <property type="molecule type" value="Genomic_DNA"/>
</dbReference>
<protein>
    <submittedName>
        <fullName evidence="2">Uncharacterized protein</fullName>
    </submittedName>
</protein>
<keyword evidence="3" id="KW-1185">Reference proteome</keyword>